<feature type="compositionally biased region" description="Basic and acidic residues" evidence="1">
    <location>
        <begin position="142"/>
        <end position="152"/>
    </location>
</feature>
<reference evidence="2 3" key="1">
    <citation type="submission" date="2017-04" db="EMBL/GenBank/DDBJ databases">
        <title>Genome Sequence of the Model Brown-Rot Fungus Postia placenta SB12.</title>
        <authorList>
            <consortium name="DOE Joint Genome Institute"/>
            <person name="Gaskell J."/>
            <person name="Kersten P."/>
            <person name="Larrondo L.F."/>
            <person name="Canessa P."/>
            <person name="Martinez D."/>
            <person name="Hibbett D."/>
            <person name="Schmoll M."/>
            <person name="Kubicek C.P."/>
            <person name="Martinez A.T."/>
            <person name="Yadav J."/>
            <person name="Master E."/>
            <person name="Magnuson J.K."/>
            <person name="James T."/>
            <person name="Yaver D."/>
            <person name="Berka R."/>
            <person name="Labutti K."/>
            <person name="Lipzen A."/>
            <person name="Aerts A."/>
            <person name="Barry K."/>
            <person name="Henrissat B."/>
            <person name="Blanchette R."/>
            <person name="Grigoriev I."/>
            <person name="Cullen D."/>
        </authorList>
    </citation>
    <scope>NUCLEOTIDE SEQUENCE [LARGE SCALE GENOMIC DNA]</scope>
    <source>
        <strain evidence="2 3">MAD-698-R-SB12</strain>
    </source>
</reference>
<dbReference type="EMBL" id="KZ110596">
    <property type="protein sequence ID" value="OSX62574.1"/>
    <property type="molecule type" value="Genomic_DNA"/>
</dbReference>
<dbReference type="RefSeq" id="XP_024339368.1">
    <property type="nucleotide sequence ID" value="XM_024478930.1"/>
</dbReference>
<feature type="region of interest" description="Disordered" evidence="1">
    <location>
        <begin position="134"/>
        <end position="154"/>
    </location>
</feature>
<feature type="compositionally biased region" description="Polar residues" evidence="1">
    <location>
        <begin position="34"/>
        <end position="44"/>
    </location>
</feature>
<feature type="region of interest" description="Disordered" evidence="1">
    <location>
        <begin position="61"/>
        <end position="81"/>
    </location>
</feature>
<gene>
    <name evidence="2" type="ORF">POSPLADRAFT_1046036</name>
</gene>
<sequence length="177" mass="18730">MSATQSLLPRTPGPAYLPDGRPSLRRRRTASLGHPNNNVAVQHGSNVQARQFALVPSRMSGSSCRVTSESPNIKPPAKRYSASAAAPIPIVVTSFKTGKPGRSLRYCTIEQEQAARRPGRGTCLGYTEAVGTHATASGCGKPQKEQSAEARMDGSVAEFRETVAGTYDGAPQPLNVP</sequence>
<evidence type="ECO:0000313" key="3">
    <source>
        <dbReference type="Proteomes" id="UP000194127"/>
    </source>
</evidence>
<keyword evidence="3" id="KW-1185">Reference proteome</keyword>
<name>A0A1X6N1V8_9APHY</name>
<proteinExistence type="predicted"/>
<evidence type="ECO:0000256" key="1">
    <source>
        <dbReference type="SAM" id="MobiDB-lite"/>
    </source>
</evidence>
<dbReference type="GeneID" id="36323880"/>
<feature type="compositionally biased region" description="Polar residues" evidence="1">
    <location>
        <begin position="61"/>
        <end position="71"/>
    </location>
</feature>
<dbReference type="OrthoDB" id="10303354at2759"/>
<dbReference type="AlphaFoldDB" id="A0A1X6N1V8"/>
<protein>
    <submittedName>
        <fullName evidence="2">Uncharacterized protein</fullName>
    </submittedName>
</protein>
<organism evidence="2 3">
    <name type="scientific">Postia placenta MAD-698-R-SB12</name>
    <dbReference type="NCBI Taxonomy" id="670580"/>
    <lineage>
        <taxon>Eukaryota</taxon>
        <taxon>Fungi</taxon>
        <taxon>Dikarya</taxon>
        <taxon>Basidiomycota</taxon>
        <taxon>Agaricomycotina</taxon>
        <taxon>Agaricomycetes</taxon>
        <taxon>Polyporales</taxon>
        <taxon>Adustoporiaceae</taxon>
        <taxon>Rhodonia</taxon>
    </lineage>
</organism>
<evidence type="ECO:0000313" key="2">
    <source>
        <dbReference type="EMBL" id="OSX62574.1"/>
    </source>
</evidence>
<accession>A0A1X6N1V8</accession>
<dbReference type="Proteomes" id="UP000194127">
    <property type="component" value="Unassembled WGS sequence"/>
</dbReference>
<feature type="region of interest" description="Disordered" evidence="1">
    <location>
        <begin position="1"/>
        <end position="44"/>
    </location>
</feature>